<gene>
    <name evidence="4" type="ORF">A4X13_0g5322</name>
</gene>
<dbReference type="Gene3D" id="2.170.260.10">
    <property type="entry name" value="paz domain"/>
    <property type="match status" value="1"/>
</dbReference>
<dbReference type="SUPFAM" id="SSF101690">
    <property type="entry name" value="PAZ domain"/>
    <property type="match status" value="2"/>
</dbReference>
<sequence>MSAEAAPPTTGPPAEAPSGREFPRPEDRPLEQMPLDIAPRPDKGGHFGRPIDLFTNVYKLNIRGGVVTHYDVVITPYEDAEEAAAYQQRRQEAALQQPGRVRKTRPPPPGFLQTVFRDCADAYASVNDRFTNEIAAAMSFDGRRNAYSTKPLLLPQGVVETEFIHELKLRQDLPELEGHSATRPQNRPPRRQPRATRFKIKMTAVASINLSDLLAFCNGDLKAISDAQNASIAGTTPSVLTAIQTLEVALRSNALAREEYHIFGASGRKFYSENNTVPIAGGVEIWRGFFQSIRPMKTGPALNLDVAVSTFLGGGDMLEVITRILGGGGGGGGFGGDRGGFRGRGAPRGGPRGAPRGRGQQQPGVRTGQGHAMSAHPPDSLGPRELQVLRSKLKGAQLRLTHRPSRKLYKFFSFTGPAREMFFERDGQQINIIQYFQQAYNLTVRYTNLPCVVYSKVGKREEYIPLEFVAVVGGASVNGFTLSGPQRQDMIAISSMHPDARKNRVEEIRRELNYDADPKLAAWQMSIARDMMPVRGRILPPPQIIYGQNSMAGNPQNGAWNLARARFVNPGRPLVTWAIINFTRAPNTAIQAFTSNLVREMENLGMAIQNRQPHYADGGRDISQIKKVLHEAGRGAYRQAQTIVASAGGKAPPPQLLVCFMDETDAGFYDTIKRTAALELVTPVATQVLNTRKALSERGQQQYAANVAMKINIKLGGSNWTVPASDLPGIGPQMMIVGADVTHPVRRGLQPSIAASVATMDGQRSKYSAEIRAQRHPGGRATAQEIILDMASMMEGHLKRWAKMNRGQLPSSILFFRDGISEGQYSIAVNTEFEAIKSACQKLAGEGQAPPTVTFVVASKNHHVRFFAQSERDKDRSGNIMAGTVIDSDIVHPTVFDFYLQAHQGLIGTARPTHYVVLKDENKFSSDDLQRSVHTLCYTYSRATRSVSLIPPAYYADILADKCRALVWDPLDDAQSVISGTSSSELQPLSSEETTKVMRRLEISPDFCESLWFM</sequence>
<organism evidence="4 5">
    <name type="scientific">Tilletia indica</name>
    <dbReference type="NCBI Taxonomy" id="43049"/>
    <lineage>
        <taxon>Eukaryota</taxon>
        <taxon>Fungi</taxon>
        <taxon>Dikarya</taxon>
        <taxon>Basidiomycota</taxon>
        <taxon>Ustilaginomycotina</taxon>
        <taxon>Exobasidiomycetes</taxon>
        <taxon>Tilletiales</taxon>
        <taxon>Tilletiaceae</taxon>
        <taxon>Tilletia</taxon>
    </lineage>
</organism>
<dbReference type="EMBL" id="LWDF02000406">
    <property type="protein sequence ID" value="KAE8249143.1"/>
    <property type="molecule type" value="Genomic_DNA"/>
</dbReference>
<dbReference type="SUPFAM" id="SSF53098">
    <property type="entry name" value="Ribonuclease H-like"/>
    <property type="match status" value="1"/>
</dbReference>
<dbReference type="Pfam" id="PF02170">
    <property type="entry name" value="PAZ"/>
    <property type="match status" value="1"/>
</dbReference>
<dbReference type="InterPro" id="IPR014811">
    <property type="entry name" value="ArgoL1"/>
</dbReference>
<evidence type="ECO:0000259" key="2">
    <source>
        <dbReference type="PROSITE" id="PS50821"/>
    </source>
</evidence>
<dbReference type="Proteomes" id="UP000077521">
    <property type="component" value="Unassembled WGS sequence"/>
</dbReference>
<feature type="region of interest" description="Disordered" evidence="1">
    <location>
        <begin position="1"/>
        <end position="43"/>
    </location>
</feature>
<evidence type="ECO:0008006" key="6">
    <source>
        <dbReference type="Google" id="ProtNLM"/>
    </source>
</evidence>
<dbReference type="InterPro" id="IPR032474">
    <property type="entry name" value="Argonaute_N"/>
</dbReference>
<feature type="region of interest" description="Disordered" evidence="1">
    <location>
        <begin position="335"/>
        <end position="383"/>
    </location>
</feature>
<evidence type="ECO:0000313" key="5">
    <source>
        <dbReference type="Proteomes" id="UP000077521"/>
    </source>
</evidence>
<feature type="domain" description="PAZ" evidence="2">
    <location>
        <begin position="384"/>
        <end position="473"/>
    </location>
</feature>
<dbReference type="PANTHER" id="PTHR22891">
    <property type="entry name" value="EUKARYOTIC TRANSLATION INITIATION FACTOR 2C"/>
    <property type="match status" value="1"/>
</dbReference>
<proteinExistence type="predicted"/>
<dbReference type="AlphaFoldDB" id="A0A177T6X5"/>
<name>A0A177T6X5_9BASI</name>
<evidence type="ECO:0000256" key="1">
    <source>
        <dbReference type="SAM" id="MobiDB-lite"/>
    </source>
</evidence>
<feature type="compositionally biased region" description="Low complexity" evidence="1">
    <location>
        <begin position="353"/>
        <end position="370"/>
    </location>
</feature>
<dbReference type="SMART" id="SM01163">
    <property type="entry name" value="DUF1785"/>
    <property type="match status" value="1"/>
</dbReference>
<dbReference type="Pfam" id="PF02171">
    <property type="entry name" value="Piwi"/>
    <property type="match status" value="1"/>
</dbReference>
<reference evidence="4" key="2">
    <citation type="journal article" date="2019" name="IMA Fungus">
        <title>Genome sequencing and comparison of five Tilletia species to identify candidate genes for the detection of regulated species infecting wheat.</title>
        <authorList>
            <person name="Nguyen H.D.T."/>
            <person name="Sultana T."/>
            <person name="Kesanakurti P."/>
            <person name="Hambleton S."/>
        </authorList>
    </citation>
    <scope>NUCLEOTIDE SEQUENCE</scope>
    <source>
        <strain evidence="4">DAOMC 236416</strain>
    </source>
</reference>
<feature type="compositionally biased region" description="Gly residues" evidence="1">
    <location>
        <begin position="335"/>
        <end position="352"/>
    </location>
</feature>
<dbReference type="Pfam" id="PF08699">
    <property type="entry name" value="ArgoL1"/>
    <property type="match status" value="1"/>
</dbReference>
<dbReference type="InterPro" id="IPR012337">
    <property type="entry name" value="RNaseH-like_sf"/>
</dbReference>
<protein>
    <recommendedName>
        <fullName evidence="6">Piwi domain-containing protein</fullName>
    </recommendedName>
</protein>
<accession>A0A177T6X5</accession>
<reference evidence="4" key="1">
    <citation type="submission" date="2016-04" db="EMBL/GenBank/DDBJ databases">
        <authorList>
            <person name="Nguyen H.D."/>
            <person name="Samba Siva P."/>
            <person name="Cullis J."/>
            <person name="Levesque C.A."/>
            <person name="Hambleton S."/>
        </authorList>
    </citation>
    <scope>NUCLEOTIDE SEQUENCE</scope>
    <source>
        <strain evidence="4">DAOMC 236416</strain>
    </source>
</reference>
<feature type="domain" description="Piwi" evidence="3">
    <location>
        <begin position="656"/>
        <end position="960"/>
    </location>
</feature>
<evidence type="ECO:0000259" key="3">
    <source>
        <dbReference type="PROSITE" id="PS50822"/>
    </source>
</evidence>
<dbReference type="InterPro" id="IPR036085">
    <property type="entry name" value="PAZ_dom_sf"/>
</dbReference>
<dbReference type="Pfam" id="PF16487">
    <property type="entry name" value="ArgoMid"/>
    <property type="match status" value="1"/>
</dbReference>
<dbReference type="Pfam" id="PF16486">
    <property type="entry name" value="ArgoN"/>
    <property type="match status" value="1"/>
</dbReference>
<dbReference type="InterPro" id="IPR045246">
    <property type="entry name" value="Piwi_ago-like"/>
</dbReference>
<dbReference type="InterPro" id="IPR032472">
    <property type="entry name" value="ArgoL2"/>
</dbReference>
<dbReference type="PROSITE" id="PS50821">
    <property type="entry name" value="PAZ"/>
    <property type="match status" value="1"/>
</dbReference>
<dbReference type="Pfam" id="PF16488">
    <property type="entry name" value="ArgoL2"/>
    <property type="match status" value="1"/>
</dbReference>
<dbReference type="InterPro" id="IPR032473">
    <property type="entry name" value="Argonaute_Mid_dom"/>
</dbReference>
<feature type="region of interest" description="Disordered" evidence="1">
    <location>
        <begin position="174"/>
        <end position="195"/>
    </location>
</feature>
<dbReference type="CDD" id="cd04657">
    <property type="entry name" value="Piwi_ago-like"/>
    <property type="match status" value="1"/>
</dbReference>
<dbReference type="Gene3D" id="3.30.420.10">
    <property type="entry name" value="Ribonuclease H-like superfamily/Ribonuclease H"/>
    <property type="match status" value="1"/>
</dbReference>
<dbReference type="PROSITE" id="PS50822">
    <property type="entry name" value="PIWI"/>
    <property type="match status" value="1"/>
</dbReference>
<evidence type="ECO:0000313" key="4">
    <source>
        <dbReference type="EMBL" id="KAE8249143.1"/>
    </source>
</evidence>
<feature type="compositionally biased region" description="Basic and acidic residues" evidence="1">
    <location>
        <begin position="21"/>
        <end position="30"/>
    </location>
</feature>
<keyword evidence="5" id="KW-1185">Reference proteome</keyword>
<dbReference type="InterPro" id="IPR036397">
    <property type="entry name" value="RNaseH_sf"/>
</dbReference>
<dbReference type="SMART" id="SM00950">
    <property type="entry name" value="Piwi"/>
    <property type="match status" value="1"/>
</dbReference>
<dbReference type="CDD" id="cd02846">
    <property type="entry name" value="PAZ_argonaute_like"/>
    <property type="match status" value="1"/>
</dbReference>
<dbReference type="GO" id="GO:0003723">
    <property type="term" value="F:RNA binding"/>
    <property type="evidence" value="ECO:0007669"/>
    <property type="project" value="InterPro"/>
</dbReference>
<dbReference type="InterPro" id="IPR003165">
    <property type="entry name" value="Piwi"/>
</dbReference>
<dbReference type="InterPro" id="IPR003100">
    <property type="entry name" value="PAZ_dom"/>
</dbReference>
<comment type="caution">
    <text evidence="4">The sequence shown here is derived from an EMBL/GenBank/DDBJ whole genome shotgun (WGS) entry which is preliminary data.</text>
</comment>
<dbReference type="Gene3D" id="3.40.50.2300">
    <property type="match status" value="1"/>
</dbReference>